<name>A0A0D5ZJ76_9BACT</name>
<evidence type="ECO:0000256" key="14">
    <source>
        <dbReference type="ARBA" id="ARBA00023295"/>
    </source>
</evidence>
<evidence type="ECO:0000256" key="2">
    <source>
        <dbReference type="ARBA" id="ARBA00001947"/>
    </source>
</evidence>
<dbReference type="PATRIC" id="fig|29556.3.peg.75"/>
<dbReference type="PANTHER" id="PTHR22993:SF9">
    <property type="entry name" value="FORMAMIDOPYRIMIDINE-DNA GLYCOSYLASE"/>
    <property type="match status" value="1"/>
</dbReference>
<dbReference type="SUPFAM" id="SSF46946">
    <property type="entry name" value="S13-like H2TH domain"/>
    <property type="match status" value="1"/>
</dbReference>
<keyword evidence="7 16" id="KW-0863">Zinc-finger</keyword>
<dbReference type="PANTHER" id="PTHR22993">
    <property type="entry name" value="FORMAMIDOPYRIMIDINE-DNA GLYCOSYLASE"/>
    <property type="match status" value="1"/>
</dbReference>
<dbReference type="HOGENOM" id="CLU_038423_1_3_14"/>
<evidence type="ECO:0000256" key="9">
    <source>
        <dbReference type="ARBA" id="ARBA00022833"/>
    </source>
</evidence>
<dbReference type="SUPFAM" id="SSF57716">
    <property type="entry name" value="Glucocorticoid receptor-like (DNA-binding domain)"/>
    <property type="match status" value="1"/>
</dbReference>
<dbReference type="GO" id="GO:0008270">
    <property type="term" value="F:zinc ion binding"/>
    <property type="evidence" value="ECO:0007669"/>
    <property type="project" value="UniProtKB-KW"/>
</dbReference>
<proteinExistence type="inferred from homology"/>
<evidence type="ECO:0000256" key="16">
    <source>
        <dbReference type="PROSITE-ProRule" id="PRU00391"/>
    </source>
</evidence>
<keyword evidence="13" id="KW-0511">Multifunctional enzyme</keyword>
<dbReference type="PROSITE" id="PS51068">
    <property type="entry name" value="FPG_CAT"/>
    <property type="match status" value="1"/>
</dbReference>
<evidence type="ECO:0000313" key="19">
    <source>
        <dbReference type="EMBL" id="AKA49739.1"/>
    </source>
</evidence>
<evidence type="ECO:0000256" key="8">
    <source>
        <dbReference type="ARBA" id="ARBA00022801"/>
    </source>
</evidence>
<dbReference type="GO" id="GO:0006284">
    <property type="term" value="P:base-excision repair"/>
    <property type="evidence" value="ECO:0007669"/>
    <property type="project" value="InterPro"/>
</dbReference>
<dbReference type="Pfam" id="PF01149">
    <property type="entry name" value="Fapy_DNA_glyco"/>
    <property type="match status" value="1"/>
</dbReference>
<evidence type="ECO:0000256" key="1">
    <source>
        <dbReference type="ARBA" id="ARBA00001668"/>
    </source>
</evidence>
<keyword evidence="5" id="KW-0479">Metal-binding</keyword>
<dbReference type="GO" id="GO:0140078">
    <property type="term" value="F:class I DNA-(apurinic or apyrimidinic site) endonuclease activity"/>
    <property type="evidence" value="ECO:0007669"/>
    <property type="project" value="UniProtKB-EC"/>
</dbReference>
<dbReference type="GO" id="GO:0003684">
    <property type="term" value="F:damaged DNA binding"/>
    <property type="evidence" value="ECO:0007669"/>
    <property type="project" value="InterPro"/>
</dbReference>
<evidence type="ECO:0000259" key="17">
    <source>
        <dbReference type="PROSITE" id="PS51066"/>
    </source>
</evidence>
<sequence>MPEFPEVTVVRKSLQNLIENKKIIKVEVVKDKFIKNATEEEFKKFLTGKKIINIDNIGKFIVFSFDDNSRMISHLRMEGKYYVRDLKVVENRYYKHDYIYFFLDDNSVLAYNDTRMFGSFEIIPKEDQRSLEEIKNLAKLPGEVDAEELHKKLQKRNKSIKSILLDQSLVLGIGNIYADEALFASKIYPMQKCNTISLEKLKELLTNAHEIMDTSLKLGGSSVRTYASVNGTSGSYQDLLKVYGKANQLCSRCKKAAIVKVKLDFKPNGRGTSYCPNCQKEQND</sequence>
<evidence type="ECO:0000256" key="11">
    <source>
        <dbReference type="ARBA" id="ARBA00023204"/>
    </source>
</evidence>
<dbReference type="InterPro" id="IPR000214">
    <property type="entry name" value="Znf_DNA_glyclase/AP_lyase"/>
</dbReference>
<evidence type="ECO:0000256" key="13">
    <source>
        <dbReference type="ARBA" id="ARBA00023268"/>
    </source>
</evidence>
<dbReference type="SMART" id="SM01232">
    <property type="entry name" value="H2TH"/>
    <property type="match status" value="1"/>
</dbReference>
<dbReference type="GO" id="GO:0034039">
    <property type="term" value="F:8-oxo-7,8-dihydroguanine DNA N-glycosylase activity"/>
    <property type="evidence" value="ECO:0007669"/>
    <property type="project" value="TreeGrafter"/>
</dbReference>
<keyword evidence="8" id="KW-0378">Hydrolase</keyword>
<keyword evidence="12" id="KW-0456">Lyase</keyword>
<dbReference type="EMBL" id="CP011021">
    <property type="protein sequence ID" value="AKA49739.1"/>
    <property type="molecule type" value="Genomic_DNA"/>
</dbReference>
<evidence type="ECO:0000256" key="4">
    <source>
        <dbReference type="ARBA" id="ARBA00011245"/>
    </source>
</evidence>
<comment type="subunit">
    <text evidence="4">Monomer.</text>
</comment>
<dbReference type="InterPro" id="IPR010979">
    <property type="entry name" value="Ribosomal_uS13-like_H2TH"/>
</dbReference>
<gene>
    <name evidence="19" type="ORF">VO56_00370</name>
</gene>
<protein>
    <submittedName>
        <fullName evidence="19">Foramidopyrimidine DNA gycosylase</fullName>
    </submittedName>
</protein>
<evidence type="ECO:0000256" key="3">
    <source>
        <dbReference type="ARBA" id="ARBA00009409"/>
    </source>
</evidence>
<comment type="cofactor">
    <cofactor evidence="2">
        <name>Zn(2+)</name>
        <dbReference type="ChEBI" id="CHEBI:29105"/>
    </cofactor>
</comment>
<evidence type="ECO:0000256" key="6">
    <source>
        <dbReference type="ARBA" id="ARBA00022763"/>
    </source>
</evidence>
<dbReference type="AlphaFoldDB" id="A0A0D5ZJ76"/>
<dbReference type="FunFam" id="1.10.8.50:FF:000003">
    <property type="entry name" value="Formamidopyrimidine-DNA glycosylase"/>
    <property type="match status" value="1"/>
</dbReference>
<feature type="domain" description="FPG-type" evidence="17">
    <location>
        <begin position="241"/>
        <end position="280"/>
    </location>
</feature>
<evidence type="ECO:0000256" key="7">
    <source>
        <dbReference type="ARBA" id="ARBA00022771"/>
    </source>
</evidence>
<dbReference type="InterPro" id="IPR035937">
    <property type="entry name" value="FPG_N"/>
</dbReference>
<evidence type="ECO:0000256" key="15">
    <source>
        <dbReference type="ARBA" id="ARBA00044632"/>
    </source>
</evidence>
<dbReference type="PROSITE" id="PS51066">
    <property type="entry name" value="ZF_FPG_2"/>
    <property type="match status" value="1"/>
</dbReference>
<keyword evidence="11" id="KW-0234">DNA repair</keyword>
<comment type="catalytic activity">
    <reaction evidence="15">
        <text>2'-deoxyribonucleotide-(2'-deoxyribose 5'-phosphate)-2'-deoxyribonucleotide-DNA = a 3'-end 2'-deoxyribonucleotide-(2,3-dehydro-2,3-deoxyribose 5'-phosphate)-DNA + a 5'-end 5'-phospho-2'-deoxyribonucleoside-DNA + H(+)</text>
        <dbReference type="Rhea" id="RHEA:66592"/>
        <dbReference type="Rhea" id="RHEA-COMP:13180"/>
        <dbReference type="Rhea" id="RHEA-COMP:16897"/>
        <dbReference type="Rhea" id="RHEA-COMP:17067"/>
        <dbReference type="ChEBI" id="CHEBI:15378"/>
        <dbReference type="ChEBI" id="CHEBI:136412"/>
        <dbReference type="ChEBI" id="CHEBI:157695"/>
        <dbReference type="ChEBI" id="CHEBI:167181"/>
        <dbReference type="EC" id="4.2.99.18"/>
    </reaction>
</comment>
<dbReference type="InterPro" id="IPR015886">
    <property type="entry name" value="H2TH_FPG"/>
</dbReference>
<comment type="catalytic activity">
    <reaction evidence="1">
        <text>Hydrolysis of DNA containing ring-opened 7-methylguanine residues, releasing 2,6-diamino-4-hydroxy-5-(N-methyl)formamidopyrimidine.</text>
        <dbReference type="EC" id="3.2.2.23"/>
    </reaction>
</comment>
<dbReference type="KEGG" id="mgb:VO56_00370"/>
<dbReference type="Proteomes" id="UP000032722">
    <property type="component" value="Chromosome"/>
</dbReference>
<accession>A0A0D5ZJ76</accession>
<evidence type="ECO:0000259" key="18">
    <source>
        <dbReference type="PROSITE" id="PS51068"/>
    </source>
</evidence>
<keyword evidence="14" id="KW-0326">Glycosidase</keyword>
<dbReference type="Gene3D" id="1.10.8.50">
    <property type="match status" value="1"/>
</dbReference>
<dbReference type="GO" id="GO:0003690">
    <property type="term" value="F:double-stranded DNA binding"/>
    <property type="evidence" value="ECO:0007669"/>
    <property type="project" value="UniProtKB-ARBA"/>
</dbReference>
<feature type="domain" description="Formamidopyrimidine-DNA glycosylase catalytic" evidence="18">
    <location>
        <begin position="2"/>
        <end position="118"/>
    </location>
</feature>
<dbReference type="CDD" id="cd08966">
    <property type="entry name" value="EcFpg-like_N"/>
    <property type="match status" value="1"/>
</dbReference>
<dbReference type="Pfam" id="PF06831">
    <property type="entry name" value="H2TH"/>
    <property type="match status" value="1"/>
</dbReference>
<dbReference type="NCBIfam" id="NF002211">
    <property type="entry name" value="PRK01103.1"/>
    <property type="match status" value="1"/>
</dbReference>
<dbReference type="InterPro" id="IPR020629">
    <property type="entry name" value="FPG_Glyclase"/>
</dbReference>
<keyword evidence="6" id="KW-0227">DNA damage</keyword>
<evidence type="ECO:0000313" key="20">
    <source>
        <dbReference type="Proteomes" id="UP000032722"/>
    </source>
</evidence>
<dbReference type="InterPro" id="IPR012319">
    <property type="entry name" value="FPG_cat"/>
</dbReference>
<dbReference type="SMART" id="SM00898">
    <property type="entry name" value="Fapy_DNA_glyco"/>
    <property type="match status" value="1"/>
</dbReference>
<keyword evidence="10" id="KW-0238">DNA-binding</keyword>
<evidence type="ECO:0000256" key="10">
    <source>
        <dbReference type="ARBA" id="ARBA00023125"/>
    </source>
</evidence>
<evidence type="ECO:0000256" key="12">
    <source>
        <dbReference type="ARBA" id="ARBA00023239"/>
    </source>
</evidence>
<evidence type="ECO:0000256" key="5">
    <source>
        <dbReference type="ARBA" id="ARBA00022723"/>
    </source>
</evidence>
<dbReference type="NCBIfam" id="TIGR00577">
    <property type="entry name" value="fpg"/>
    <property type="match status" value="1"/>
</dbReference>
<dbReference type="Gene3D" id="3.20.190.10">
    <property type="entry name" value="MutM-like, N-terminal"/>
    <property type="match status" value="1"/>
</dbReference>
<organism evidence="20">
    <name type="scientific">Mycoplasmopsis gallinacea</name>
    <dbReference type="NCBI Taxonomy" id="29556"/>
    <lineage>
        <taxon>Bacteria</taxon>
        <taxon>Bacillati</taxon>
        <taxon>Mycoplasmatota</taxon>
        <taxon>Mycoplasmoidales</taxon>
        <taxon>Metamycoplasmataceae</taxon>
        <taxon>Mycoplasmopsis</taxon>
    </lineage>
</organism>
<keyword evidence="9" id="KW-0862">Zinc</keyword>
<reference evidence="19 20" key="1">
    <citation type="journal article" date="2015" name="Genome Announc.">
        <title>Complete Genome Sequence of Mycoplasma meleagridis, a Possible Emerging Pathogen in Chickens.</title>
        <authorList>
            <person name="Abolnik C."/>
        </authorList>
    </citation>
    <scope>NUCLEOTIDE SEQUENCE [LARGE SCALE GENOMIC DNA]</scope>
    <source>
        <strain evidence="19 20">B2096 8B</strain>
    </source>
</reference>
<dbReference type="SUPFAM" id="SSF81624">
    <property type="entry name" value="N-terminal domain of MutM-like DNA repair proteins"/>
    <property type="match status" value="1"/>
</dbReference>
<comment type="similarity">
    <text evidence="3">Belongs to the FPG family.</text>
</comment>